<comment type="catalytic activity">
    <reaction evidence="5">
        <text>L-glutaminyl-[protein] + H2O = L-glutamyl-[protein] + NH4(+)</text>
        <dbReference type="Rhea" id="RHEA:16441"/>
        <dbReference type="Rhea" id="RHEA-COMP:10207"/>
        <dbReference type="Rhea" id="RHEA-COMP:10208"/>
        <dbReference type="ChEBI" id="CHEBI:15377"/>
        <dbReference type="ChEBI" id="CHEBI:28938"/>
        <dbReference type="ChEBI" id="CHEBI:29973"/>
        <dbReference type="ChEBI" id="CHEBI:30011"/>
        <dbReference type="EC" id="3.5.1.44"/>
    </reaction>
</comment>
<evidence type="ECO:0000259" key="9">
    <source>
        <dbReference type="PROSITE" id="PS50110"/>
    </source>
</evidence>
<dbReference type="InterPro" id="IPR035909">
    <property type="entry name" value="CheB_C"/>
</dbReference>
<dbReference type="PANTHER" id="PTHR42872">
    <property type="entry name" value="PROTEIN-GLUTAMATE METHYLESTERASE/PROTEIN-GLUTAMINE GLUTAMINASE"/>
    <property type="match status" value="1"/>
</dbReference>
<dbReference type="PROSITE" id="PS50122">
    <property type="entry name" value="CHEB"/>
    <property type="match status" value="1"/>
</dbReference>
<dbReference type="HAMAP" id="MF_00099">
    <property type="entry name" value="CheB_chemtxs"/>
    <property type="match status" value="1"/>
</dbReference>
<keyword evidence="5 7" id="KW-0597">Phosphoprotein</keyword>
<feature type="modified residue" description="4-aspartylphosphate" evidence="5 7">
    <location>
        <position position="54"/>
    </location>
</feature>
<keyword evidence="1 5" id="KW-0963">Cytoplasm</keyword>
<evidence type="ECO:0000313" key="12">
    <source>
        <dbReference type="Proteomes" id="UP000603200"/>
    </source>
</evidence>
<proteinExistence type="inferred from homology"/>
<reference evidence="11 12" key="1">
    <citation type="submission" date="2021-01" db="EMBL/GenBank/DDBJ databases">
        <title>Whole genome shotgun sequence of Actinoplanes humidus NBRC 14915.</title>
        <authorList>
            <person name="Komaki H."/>
            <person name="Tamura T."/>
        </authorList>
    </citation>
    <scope>NUCLEOTIDE SEQUENCE [LARGE SCALE GENOMIC DNA]</scope>
    <source>
        <strain evidence="11 12">NBRC 14915</strain>
    </source>
</reference>
<feature type="region of interest" description="Disordered" evidence="8">
    <location>
        <begin position="351"/>
        <end position="389"/>
    </location>
</feature>
<comment type="subcellular location">
    <subcellularLocation>
        <location evidence="5">Cytoplasm</location>
    </subcellularLocation>
</comment>
<protein>
    <recommendedName>
        <fullName evidence="5">Protein-glutamate methylesterase/protein-glutamine glutaminase</fullName>
        <ecNumber evidence="5">3.1.1.61</ecNumber>
        <ecNumber evidence="5">3.5.1.44</ecNumber>
    </recommendedName>
</protein>
<gene>
    <name evidence="11" type="primary">cheB_2</name>
    <name evidence="5" type="synonym">cheB</name>
    <name evidence="11" type="ORF">Ahu01nite_072830</name>
</gene>
<dbReference type="PROSITE" id="PS50110">
    <property type="entry name" value="RESPONSE_REGULATORY"/>
    <property type="match status" value="1"/>
</dbReference>
<dbReference type="SMART" id="SM00448">
    <property type="entry name" value="REC"/>
    <property type="match status" value="1"/>
</dbReference>
<comment type="caution">
    <text evidence="11">The sequence shown here is derived from an EMBL/GenBank/DDBJ whole genome shotgun (WGS) entry which is preliminary data.</text>
</comment>
<comment type="similarity">
    <text evidence="5">Belongs to the CheB family.</text>
</comment>
<dbReference type="SUPFAM" id="SSF52172">
    <property type="entry name" value="CheY-like"/>
    <property type="match status" value="1"/>
</dbReference>
<dbReference type="InterPro" id="IPR008248">
    <property type="entry name" value="CheB-like"/>
</dbReference>
<evidence type="ECO:0000256" key="5">
    <source>
        <dbReference type="HAMAP-Rule" id="MF_00099"/>
    </source>
</evidence>
<feature type="active site" evidence="5 6">
    <location>
        <position position="175"/>
    </location>
</feature>
<comment type="function">
    <text evidence="5">Involved in chemotaxis. Part of a chemotaxis signal transduction system that modulates chemotaxis in response to various stimuli. Catalyzes the demethylation of specific methylglutamate residues introduced into the chemoreceptors (methyl-accepting chemotaxis proteins or MCP) by CheR. Also mediates the irreversible deamidation of specific glutamine residues to glutamic acid.</text>
</comment>
<accession>A0ABQ4A019</accession>
<dbReference type="InterPro" id="IPR001789">
    <property type="entry name" value="Sig_transdc_resp-reg_receiver"/>
</dbReference>
<sequence>MIRVVVVEDSATMRHLLRESLAADPDLQVVGEALDGREAVDMVGRLRPDVVTMDMMLPTMSGLVATEHIMAEFPTPILVVSSADRQELFSTYNALAAGAVDVLEKPRGDASDAGWGRRLCSSVRLVSRIRVITHPRARLDGRTSSSAPVPAPVPAAPPVAVPDPSSLRLVAVGASTGGPGALTDLLRSLPSGFRTPVLCVQHIAASEPFAVAFSDWLGGQSGRAVSYAVDGTPVRSLTGQVVMAPPDRHMLVRDGVLRLSSAPPRHSCRPSVDVLFESVATEYGPSAAGCLLTGMGRDGAEGLLRMRKLGAVTFAQDEASCVVYGMPREAAMLGAAAHIMAPARMSAQLATLSGGASSRTPGGASSRDPGGASSRDPGGASSRDPGGRR</sequence>
<comment type="PTM">
    <text evidence="5">Phosphorylated by CheA. Phosphorylation of the N-terminal regulatory domain activates the methylesterase activity.</text>
</comment>
<evidence type="ECO:0000256" key="8">
    <source>
        <dbReference type="SAM" id="MobiDB-lite"/>
    </source>
</evidence>
<dbReference type="PANTHER" id="PTHR42872:SF6">
    <property type="entry name" value="PROTEIN-GLUTAMATE METHYLESTERASE_PROTEIN-GLUTAMINE GLUTAMINASE"/>
    <property type="match status" value="1"/>
</dbReference>
<evidence type="ECO:0000256" key="2">
    <source>
        <dbReference type="ARBA" id="ARBA00022500"/>
    </source>
</evidence>
<dbReference type="CDD" id="cd17541">
    <property type="entry name" value="REC_CheB-like"/>
    <property type="match status" value="1"/>
</dbReference>
<dbReference type="PIRSF" id="PIRSF000876">
    <property type="entry name" value="RR_chemtxs_CheB"/>
    <property type="match status" value="1"/>
</dbReference>
<keyword evidence="2 5" id="KW-0145">Chemotaxis</keyword>
<dbReference type="Proteomes" id="UP000603200">
    <property type="component" value="Unassembled WGS sequence"/>
</dbReference>
<dbReference type="Pfam" id="PF00072">
    <property type="entry name" value="Response_reg"/>
    <property type="match status" value="1"/>
</dbReference>
<dbReference type="NCBIfam" id="NF001965">
    <property type="entry name" value="PRK00742.1"/>
    <property type="match status" value="1"/>
</dbReference>
<evidence type="ECO:0000256" key="3">
    <source>
        <dbReference type="ARBA" id="ARBA00022801"/>
    </source>
</evidence>
<feature type="domain" description="Response regulatory" evidence="9">
    <location>
        <begin position="3"/>
        <end position="120"/>
    </location>
</feature>
<dbReference type="EMBL" id="BOMN01000104">
    <property type="protein sequence ID" value="GIE24181.1"/>
    <property type="molecule type" value="Genomic_DNA"/>
</dbReference>
<organism evidence="11 12">
    <name type="scientific">Winogradskya humida</name>
    <dbReference type="NCBI Taxonomy" id="113566"/>
    <lineage>
        <taxon>Bacteria</taxon>
        <taxon>Bacillati</taxon>
        <taxon>Actinomycetota</taxon>
        <taxon>Actinomycetes</taxon>
        <taxon>Micromonosporales</taxon>
        <taxon>Micromonosporaceae</taxon>
        <taxon>Winogradskya</taxon>
    </lineage>
</organism>
<comment type="domain">
    <text evidence="5">Contains a C-terminal catalytic domain, and an N-terminal region which modulates catalytic activity.</text>
</comment>
<evidence type="ECO:0000256" key="1">
    <source>
        <dbReference type="ARBA" id="ARBA00022490"/>
    </source>
</evidence>
<keyword evidence="3 5" id="KW-0378">Hydrolase</keyword>
<dbReference type="SUPFAM" id="SSF52738">
    <property type="entry name" value="Methylesterase CheB, C-terminal domain"/>
    <property type="match status" value="1"/>
</dbReference>
<dbReference type="RefSeq" id="WP_203841217.1">
    <property type="nucleotide sequence ID" value="NZ_BAAATV010000012.1"/>
</dbReference>
<evidence type="ECO:0000256" key="4">
    <source>
        <dbReference type="ARBA" id="ARBA00048267"/>
    </source>
</evidence>
<dbReference type="EC" id="3.1.1.61" evidence="5"/>
<keyword evidence="12" id="KW-1185">Reference proteome</keyword>
<feature type="active site" evidence="5 6">
    <location>
        <position position="298"/>
    </location>
</feature>
<name>A0ABQ4A019_9ACTN</name>
<feature type="domain" description="CheB-type methylesterase" evidence="10">
    <location>
        <begin position="162"/>
        <end position="349"/>
    </location>
</feature>
<comment type="catalytic activity">
    <reaction evidence="4 5">
        <text>[protein]-L-glutamate 5-O-methyl ester + H2O = L-glutamyl-[protein] + methanol + H(+)</text>
        <dbReference type="Rhea" id="RHEA:23236"/>
        <dbReference type="Rhea" id="RHEA-COMP:10208"/>
        <dbReference type="Rhea" id="RHEA-COMP:10311"/>
        <dbReference type="ChEBI" id="CHEBI:15377"/>
        <dbReference type="ChEBI" id="CHEBI:15378"/>
        <dbReference type="ChEBI" id="CHEBI:17790"/>
        <dbReference type="ChEBI" id="CHEBI:29973"/>
        <dbReference type="ChEBI" id="CHEBI:82795"/>
        <dbReference type="EC" id="3.1.1.61"/>
    </reaction>
</comment>
<dbReference type="InterPro" id="IPR011006">
    <property type="entry name" value="CheY-like_superfamily"/>
</dbReference>
<dbReference type="Pfam" id="PF01339">
    <property type="entry name" value="CheB_methylest"/>
    <property type="match status" value="1"/>
</dbReference>
<dbReference type="Gene3D" id="3.40.50.180">
    <property type="entry name" value="Methylesterase CheB, C-terminal domain"/>
    <property type="match status" value="1"/>
</dbReference>
<dbReference type="EC" id="3.5.1.44" evidence="5"/>
<evidence type="ECO:0000256" key="7">
    <source>
        <dbReference type="PROSITE-ProRule" id="PRU00169"/>
    </source>
</evidence>
<evidence type="ECO:0000256" key="6">
    <source>
        <dbReference type="PROSITE-ProRule" id="PRU00050"/>
    </source>
</evidence>
<dbReference type="Gene3D" id="3.40.50.2300">
    <property type="match status" value="1"/>
</dbReference>
<feature type="compositionally biased region" description="Polar residues" evidence="8">
    <location>
        <begin position="351"/>
        <end position="360"/>
    </location>
</feature>
<evidence type="ECO:0000259" key="10">
    <source>
        <dbReference type="PROSITE" id="PS50122"/>
    </source>
</evidence>
<dbReference type="InterPro" id="IPR000673">
    <property type="entry name" value="Sig_transdc_resp-reg_Me-estase"/>
</dbReference>
<dbReference type="CDD" id="cd16432">
    <property type="entry name" value="CheB_Rec"/>
    <property type="match status" value="1"/>
</dbReference>
<feature type="active site" evidence="5 6">
    <location>
        <position position="202"/>
    </location>
</feature>
<evidence type="ECO:0000313" key="11">
    <source>
        <dbReference type="EMBL" id="GIE24181.1"/>
    </source>
</evidence>